<dbReference type="InterPro" id="IPR036638">
    <property type="entry name" value="HLH_DNA-bd_sf"/>
</dbReference>
<dbReference type="GO" id="GO:0000977">
    <property type="term" value="F:RNA polymerase II transcription regulatory region sequence-specific DNA binding"/>
    <property type="evidence" value="ECO:0000318"/>
    <property type="project" value="GO_Central"/>
</dbReference>
<proteinExistence type="predicted"/>
<reference evidence="7" key="2">
    <citation type="submission" date="2017-02" db="EMBL/GenBank/DDBJ databases">
        <title>Sunflower complete genome.</title>
        <authorList>
            <person name="Langlade N."/>
            <person name="Munos S."/>
        </authorList>
    </citation>
    <scope>NUCLEOTIDE SEQUENCE [LARGE SCALE GENOMIC DNA]</scope>
    <source>
        <tissue evidence="7">Leaves</tissue>
    </source>
</reference>
<dbReference type="GO" id="GO:0006357">
    <property type="term" value="P:regulation of transcription by RNA polymerase II"/>
    <property type="evidence" value="ECO:0000318"/>
    <property type="project" value="GO_Central"/>
</dbReference>
<evidence type="ECO:0000256" key="2">
    <source>
        <dbReference type="ARBA" id="ARBA00023015"/>
    </source>
</evidence>
<dbReference type="InParanoid" id="A0A251UGG3"/>
<keyword evidence="2" id="KW-0805">Transcription regulation</keyword>
<dbReference type="SUPFAM" id="SSF47459">
    <property type="entry name" value="HLH, helix-loop-helix DNA-binding domain"/>
    <property type="match status" value="1"/>
</dbReference>
<dbReference type="GO" id="GO:0090575">
    <property type="term" value="C:RNA polymerase II transcription regulator complex"/>
    <property type="evidence" value="ECO:0000318"/>
    <property type="project" value="GO_Central"/>
</dbReference>
<evidence type="ECO:0000256" key="3">
    <source>
        <dbReference type="ARBA" id="ARBA00023163"/>
    </source>
</evidence>
<name>A0A251UGG3_HELAN</name>
<dbReference type="GO" id="GO:0046983">
    <property type="term" value="F:protein dimerization activity"/>
    <property type="evidence" value="ECO:0007669"/>
    <property type="project" value="InterPro"/>
</dbReference>
<dbReference type="EMBL" id="CM007895">
    <property type="protein sequence ID" value="OTG22418.1"/>
    <property type="molecule type" value="Genomic_DNA"/>
</dbReference>
<dbReference type="PROSITE" id="PS50888">
    <property type="entry name" value="BHLH"/>
    <property type="match status" value="1"/>
</dbReference>
<dbReference type="Gene3D" id="4.10.280.10">
    <property type="entry name" value="Helix-loop-helix DNA-binding domain"/>
    <property type="match status" value="1"/>
</dbReference>
<feature type="domain" description="BHLH" evidence="5">
    <location>
        <begin position="6"/>
        <end position="57"/>
    </location>
</feature>
<dbReference type="Gramene" id="mRNA:HanXRQr2_Chr06g0247911">
    <property type="protein sequence ID" value="mRNA:HanXRQr2_Chr06g0247911"/>
    <property type="gene ID" value="HanXRQr2_Chr06g0247911"/>
</dbReference>
<keyword evidence="3" id="KW-0804">Transcription</keyword>
<evidence type="ECO:0000313" key="7">
    <source>
        <dbReference type="EMBL" id="OTG22418.1"/>
    </source>
</evidence>
<comment type="subcellular location">
    <subcellularLocation>
        <location evidence="1">Nucleus</location>
    </subcellularLocation>
</comment>
<dbReference type="InterPro" id="IPR011598">
    <property type="entry name" value="bHLH_dom"/>
</dbReference>
<keyword evidence="4" id="KW-0539">Nucleus</keyword>
<dbReference type="InterPro" id="IPR015660">
    <property type="entry name" value="MASH1/Ascl1a-like"/>
</dbReference>
<dbReference type="AlphaFoldDB" id="A0A251UGG3"/>
<dbReference type="PANTHER" id="PTHR13935:SF63">
    <property type="entry name" value="BHLH DOMAIN-CONTAINING PROTEIN"/>
    <property type="match status" value="1"/>
</dbReference>
<dbReference type="EMBL" id="MNCJ02000321">
    <property type="protein sequence ID" value="KAF5801418.1"/>
    <property type="molecule type" value="Genomic_DNA"/>
</dbReference>
<protein>
    <submittedName>
        <fullName evidence="7">Putative achaete-scute transcription factor-related protein</fullName>
    </submittedName>
    <submittedName>
        <fullName evidence="6">Transcription factor bHLH family</fullName>
    </submittedName>
</protein>
<dbReference type="GO" id="GO:0000981">
    <property type="term" value="F:DNA-binding transcription factor activity, RNA polymerase II-specific"/>
    <property type="evidence" value="ECO:0000318"/>
    <property type="project" value="GO_Central"/>
</dbReference>
<dbReference type="STRING" id="4232.A0A251UGG3"/>
<evidence type="ECO:0000313" key="6">
    <source>
        <dbReference type="EMBL" id="KAF5801418.1"/>
    </source>
</evidence>
<dbReference type="OrthoDB" id="752507at2759"/>
<evidence type="ECO:0000313" key="8">
    <source>
        <dbReference type="Proteomes" id="UP000215914"/>
    </source>
</evidence>
<reference evidence="6 8" key="1">
    <citation type="journal article" date="2017" name="Nature">
        <title>The sunflower genome provides insights into oil metabolism, flowering and Asterid evolution.</title>
        <authorList>
            <person name="Badouin H."/>
            <person name="Gouzy J."/>
            <person name="Grassa C.J."/>
            <person name="Murat F."/>
            <person name="Staton S.E."/>
            <person name="Cottret L."/>
            <person name="Lelandais-Briere C."/>
            <person name="Owens G.L."/>
            <person name="Carrere S."/>
            <person name="Mayjonade B."/>
            <person name="Legrand L."/>
            <person name="Gill N."/>
            <person name="Kane N.C."/>
            <person name="Bowers J.E."/>
            <person name="Hubner S."/>
            <person name="Bellec A."/>
            <person name="Berard A."/>
            <person name="Berges H."/>
            <person name="Blanchet N."/>
            <person name="Boniface M.C."/>
            <person name="Brunel D."/>
            <person name="Catrice O."/>
            <person name="Chaidir N."/>
            <person name="Claudel C."/>
            <person name="Donnadieu C."/>
            <person name="Faraut T."/>
            <person name="Fievet G."/>
            <person name="Helmstetter N."/>
            <person name="King M."/>
            <person name="Knapp S.J."/>
            <person name="Lai Z."/>
            <person name="Le Paslier M.C."/>
            <person name="Lippi Y."/>
            <person name="Lorenzon L."/>
            <person name="Mandel J.R."/>
            <person name="Marage G."/>
            <person name="Marchand G."/>
            <person name="Marquand E."/>
            <person name="Bret-Mestries E."/>
            <person name="Morien E."/>
            <person name="Nambeesan S."/>
            <person name="Nguyen T."/>
            <person name="Pegot-Espagnet P."/>
            <person name="Pouilly N."/>
            <person name="Raftis F."/>
            <person name="Sallet E."/>
            <person name="Schiex T."/>
            <person name="Thomas J."/>
            <person name="Vandecasteele C."/>
            <person name="Vares D."/>
            <person name="Vear F."/>
            <person name="Vautrin S."/>
            <person name="Crespi M."/>
            <person name="Mangin B."/>
            <person name="Burke J.M."/>
            <person name="Salse J."/>
            <person name="Munos S."/>
            <person name="Vincourt P."/>
            <person name="Rieseberg L.H."/>
            <person name="Langlade N.B."/>
        </authorList>
    </citation>
    <scope>NUCLEOTIDE SEQUENCE [LARGE SCALE GENOMIC DNA]</scope>
    <source>
        <strain evidence="8">cv. SF193</strain>
        <tissue evidence="6">Leaves</tissue>
    </source>
</reference>
<dbReference type="OMA" id="IHEMGST"/>
<evidence type="ECO:0000256" key="4">
    <source>
        <dbReference type="ARBA" id="ARBA00023242"/>
    </source>
</evidence>
<keyword evidence="8" id="KW-1185">Reference proteome</keyword>
<evidence type="ECO:0000259" key="5">
    <source>
        <dbReference type="PROSITE" id="PS50888"/>
    </source>
</evidence>
<dbReference type="Pfam" id="PF00010">
    <property type="entry name" value="HLH"/>
    <property type="match status" value="1"/>
</dbReference>
<dbReference type="PANTHER" id="PTHR13935">
    <property type="entry name" value="ACHAETE-SCUTE TRANSCRIPTION FACTOR-RELATED"/>
    <property type="match status" value="1"/>
</dbReference>
<dbReference type="Proteomes" id="UP000215914">
    <property type="component" value="Chromosome 6"/>
</dbReference>
<reference evidence="6" key="3">
    <citation type="submission" date="2020-06" db="EMBL/GenBank/DDBJ databases">
        <title>Helianthus annuus Genome sequencing and assembly Release 2.</title>
        <authorList>
            <person name="Gouzy J."/>
            <person name="Langlade N."/>
            <person name="Munos S."/>
        </authorList>
    </citation>
    <scope>NUCLEOTIDE SEQUENCE</scope>
    <source>
        <tissue evidence="6">Leaves</tissue>
    </source>
</reference>
<organism evidence="7 8">
    <name type="scientific">Helianthus annuus</name>
    <name type="common">Common sunflower</name>
    <dbReference type="NCBI Taxonomy" id="4232"/>
    <lineage>
        <taxon>Eukaryota</taxon>
        <taxon>Viridiplantae</taxon>
        <taxon>Streptophyta</taxon>
        <taxon>Embryophyta</taxon>
        <taxon>Tracheophyta</taxon>
        <taxon>Spermatophyta</taxon>
        <taxon>Magnoliopsida</taxon>
        <taxon>eudicotyledons</taxon>
        <taxon>Gunneridae</taxon>
        <taxon>Pentapetalae</taxon>
        <taxon>asterids</taxon>
        <taxon>campanulids</taxon>
        <taxon>Asterales</taxon>
        <taxon>Asteraceae</taxon>
        <taxon>Asteroideae</taxon>
        <taxon>Heliantheae alliance</taxon>
        <taxon>Heliantheae</taxon>
        <taxon>Helianthus</taxon>
    </lineage>
</organism>
<accession>A0A251UGG3</accession>
<evidence type="ECO:0000256" key="1">
    <source>
        <dbReference type="ARBA" id="ARBA00004123"/>
    </source>
</evidence>
<sequence>MSALRLEKPERKIIEKNRRNQMKFLYSRLFSLIPSTSKGGDQVANQVDRAINYIQTLKTNLEVNKNKKDRLLLLLSKKRSHEDTEMINSVSIPLDIQIHEMTHDHDAVLVTGLKTYSTFCNVVQFLDQYSTEVTLANFSNSGHSTFHICQKKIDAHDICKRLKDSVENMKEFGDNTHASFRNEVDLDLSVWDFDLLY</sequence>
<gene>
    <name evidence="7" type="ORF">HannXRQ_Chr06g0171301</name>
    <name evidence="6" type="ORF">HanXRQr2_Chr06g0247911</name>
</gene>